<sequence length="126" mass="12765">MGMKAQLAVNTAVGLLVIGVVSANAGSGTAGYGPGSADQFKAFVNSHGSSAQRAAVSHVTEVHRPALLTGGSDAADVHTDFTGGPPGGGTRPARLIAAAFAEWKHDERGRVTVYDSAGEALDTRTY</sequence>
<keyword evidence="4" id="KW-1185">Reference proteome</keyword>
<reference evidence="3 4" key="2">
    <citation type="journal article" date="2023" name="ChemBioChem">
        <title>Acyltransferase Domain Exchange between Two Independent Type I Polyketide Synthases in the Same Producer Strain of Macrolide Antibiotics.</title>
        <authorList>
            <person name="Kudo F."/>
            <person name="Kishikawa K."/>
            <person name="Tsuboi K."/>
            <person name="Kido T."/>
            <person name="Usui T."/>
            <person name="Hashimoto J."/>
            <person name="Shin-Ya K."/>
            <person name="Miyanaga A."/>
            <person name="Eguchi T."/>
        </authorList>
    </citation>
    <scope>NUCLEOTIDE SEQUENCE [LARGE SCALE GENOMIC DNA]</scope>
    <source>
        <strain evidence="3 4">A-8890</strain>
    </source>
</reference>
<dbReference type="EMBL" id="AP018448">
    <property type="protein sequence ID" value="BBC33770.1"/>
    <property type="molecule type" value="Genomic_DNA"/>
</dbReference>
<feature type="signal peptide" evidence="2">
    <location>
        <begin position="1"/>
        <end position="25"/>
    </location>
</feature>
<dbReference type="RefSeq" id="WP_286253527.1">
    <property type="nucleotide sequence ID" value="NZ_AP018448.1"/>
</dbReference>
<protein>
    <submittedName>
        <fullName evidence="3">Uncharacterized protein</fullName>
    </submittedName>
</protein>
<evidence type="ECO:0000313" key="3">
    <source>
        <dbReference type="EMBL" id="BBC33770.1"/>
    </source>
</evidence>
<evidence type="ECO:0000313" key="4">
    <source>
        <dbReference type="Proteomes" id="UP001321542"/>
    </source>
</evidence>
<evidence type="ECO:0000256" key="2">
    <source>
        <dbReference type="SAM" id="SignalP"/>
    </source>
</evidence>
<evidence type="ECO:0000256" key="1">
    <source>
        <dbReference type="SAM" id="MobiDB-lite"/>
    </source>
</evidence>
<keyword evidence="2" id="KW-0732">Signal</keyword>
<feature type="region of interest" description="Disordered" evidence="1">
    <location>
        <begin position="70"/>
        <end position="90"/>
    </location>
</feature>
<feature type="chain" id="PRO_5047002539" evidence="2">
    <location>
        <begin position="26"/>
        <end position="126"/>
    </location>
</feature>
<gene>
    <name evidence="3" type="ORF">SGFS_050640</name>
</gene>
<name>A0ABN5VMG3_9ACTN</name>
<proteinExistence type="predicted"/>
<dbReference type="Proteomes" id="UP001321542">
    <property type="component" value="Chromosome"/>
</dbReference>
<organism evidence="3 4">
    <name type="scientific">Streptomyces graminofaciens</name>
    <dbReference type="NCBI Taxonomy" id="68212"/>
    <lineage>
        <taxon>Bacteria</taxon>
        <taxon>Bacillati</taxon>
        <taxon>Actinomycetota</taxon>
        <taxon>Actinomycetes</taxon>
        <taxon>Kitasatosporales</taxon>
        <taxon>Streptomycetaceae</taxon>
        <taxon>Streptomyces</taxon>
    </lineage>
</organism>
<accession>A0ABN5VMG3</accession>
<reference evidence="3 4" key="1">
    <citation type="journal article" date="2010" name="ChemBioChem">
        <title>Cloning and characterization of the biosynthetic gene cluster of 16-membered macrolide antibiotic FD-891: involvement of a dual functional cytochrome P450 monooxygenase catalyzing epoxidation and hydroxylation.</title>
        <authorList>
            <person name="Kudo F."/>
            <person name="Motegi A."/>
            <person name="Mizoue K."/>
            <person name="Eguchi T."/>
        </authorList>
    </citation>
    <scope>NUCLEOTIDE SEQUENCE [LARGE SCALE GENOMIC DNA]</scope>
    <source>
        <strain evidence="3 4">A-8890</strain>
    </source>
</reference>